<keyword evidence="3" id="KW-1185">Reference proteome</keyword>
<dbReference type="Proteomes" id="UP000789901">
    <property type="component" value="Unassembled WGS sequence"/>
</dbReference>
<dbReference type="EMBL" id="CAJVQB010044029">
    <property type="protein sequence ID" value="CAG8831611.1"/>
    <property type="molecule type" value="Genomic_DNA"/>
</dbReference>
<reference evidence="2 3" key="1">
    <citation type="submission" date="2021-06" db="EMBL/GenBank/DDBJ databases">
        <authorList>
            <person name="Kallberg Y."/>
            <person name="Tangrot J."/>
            <person name="Rosling A."/>
        </authorList>
    </citation>
    <scope>NUCLEOTIDE SEQUENCE [LARGE SCALE GENOMIC DNA]</scope>
    <source>
        <strain evidence="2 3">120-4 pot B 10/14</strain>
    </source>
</reference>
<protein>
    <submittedName>
        <fullName evidence="2">21550_t:CDS:1</fullName>
    </submittedName>
</protein>
<evidence type="ECO:0000256" key="1">
    <source>
        <dbReference type="SAM" id="MobiDB-lite"/>
    </source>
</evidence>
<comment type="caution">
    <text evidence="2">The sequence shown here is derived from an EMBL/GenBank/DDBJ whole genome shotgun (WGS) entry which is preliminary data.</text>
</comment>
<evidence type="ECO:0000313" key="2">
    <source>
        <dbReference type="EMBL" id="CAG8831611.1"/>
    </source>
</evidence>
<feature type="region of interest" description="Disordered" evidence="1">
    <location>
        <begin position="1"/>
        <end position="26"/>
    </location>
</feature>
<accession>A0ABN7WI90</accession>
<feature type="non-terminal residue" evidence="2">
    <location>
        <position position="1"/>
    </location>
</feature>
<sequence length="76" mass="8642">DNDSVKKAKTTSSKKNVEDSYSDDPFISNKVEESTSLKLYSKDSSLSSSSQRILQNLNQDLLKRLREEKLQAKSKM</sequence>
<name>A0ABN7WI90_GIGMA</name>
<evidence type="ECO:0000313" key="3">
    <source>
        <dbReference type="Proteomes" id="UP000789901"/>
    </source>
</evidence>
<organism evidence="2 3">
    <name type="scientific">Gigaspora margarita</name>
    <dbReference type="NCBI Taxonomy" id="4874"/>
    <lineage>
        <taxon>Eukaryota</taxon>
        <taxon>Fungi</taxon>
        <taxon>Fungi incertae sedis</taxon>
        <taxon>Mucoromycota</taxon>
        <taxon>Glomeromycotina</taxon>
        <taxon>Glomeromycetes</taxon>
        <taxon>Diversisporales</taxon>
        <taxon>Gigasporaceae</taxon>
        <taxon>Gigaspora</taxon>
    </lineage>
</organism>
<gene>
    <name evidence="2" type="ORF">GMARGA_LOCUS30724</name>
</gene>
<proteinExistence type="predicted"/>